<evidence type="ECO:0000313" key="3">
    <source>
        <dbReference type="Proteomes" id="UP000483432"/>
    </source>
</evidence>
<organism evidence="2 3">
    <name type="scientific">Sulfuriferula multivorans</name>
    <dbReference type="NCBI Taxonomy" id="1559896"/>
    <lineage>
        <taxon>Bacteria</taxon>
        <taxon>Pseudomonadati</taxon>
        <taxon>Pseudomonadota</taxon>
        <taxon>Betaproteobacteria</taxon>
        <taxon>Nitrosomonadales</taxon>
        <taxon>Sulfuricellaceae</taxon>
        <taxon>Sulfuriferula</taxon>
    </lineage>
</organism>
<accession>A0A7C9P915</accession>
<dbReference type="Proteomes" id="UP000483432">
    <property type="component" value="Unassembled WGS sequence"/>
</dbReference>
<feature type="transmembrane region" description="Helical" evidence="1">
    <location>
        <begin position="62"/>
        <end position="82"/>
    </location>
</feature>
<gene>
    <name evidence="2" type="ORF">GZ085_12130</name>
</gene>
<sequence length="170" mass="17945">MRRRLYFMVPDVLSARQIRNELLLNRIEDAHIHVLAKDGIPLAGMHEASILQKTDFVHGAETGLAVGGGIGILAGLIAVFSPPAGVDLQLVTILITALIGAAFGAWVASMVASSIPNSRLKTFESAIAAGHILMMVDVPSGRVDEIKKLIASHHPEAMGSGVEPTIPAFP</sequence>
<keyword evidence="1" id="KW-0472">Membrane</keyword>
<keyword evidence="1" id="KW-1133">Transmembrane helix</keyword>
<name>A0A7C9P915_9PROT</name>
<dbReference type="AlphaFoldDB" id="A0A7C9P915"/>
<proteinExistence type="predicted"/>
<dbReference type="EMBL" id="JAAFGW010000211">
    <property type="protein sequence ID" value="NDP49110.1"/>
    <property type="molecule type" value="Genomic_DNA"/>
</dbReference>
<evidence type="ECO:0000313" key="2">
    <source>
        <dbReference type="EMBL" id="NDP49110.1"/>
    </source>
</evidence>
<feature type="transmembrane region" description="Helical" evidence="1">
    <location>
        <begin position="88"/>
        <end position="112"/>
    </location>
</feature>
<evidence type="ECO:0000256" key="1">
    <source>
        <dbReference type="SAM" id="Phobius"/>
    </source>
</evidence>
<keyword evidence="1" id="KW-0812">Transmembrane</keyword>
<reference evidence="2 3" key="1">
    <citation type="submission" date="2019-09" db="EMBL/GenBank/DDBJ databases">
        <title>H2 Metabolism Revealed by Metagenomic Analysis in Subglacial Sediment of East Antarctica.</title>
        <authorList>
            <person name="Yang Z."/>
            <person name="Zhang Y."/>
            <person name="Lv Y."/>
            <person name="Yan W."/>
            <person name="Xiao X."/>
            <person name="Sun B."/>
            <person name="Ma H."/>
        </authorList>
    </citation>
    <scope>NUCLEOTIDE SEQUENCE [LARGE SCALE GENOMIC DNA]</scope>
    <source>
        <strain evidence="2">Bin2_2</strain>
    </source>
</reference>
<comment type="caution">
    <text evidence="2">The sequence shown here is derived from an EMBL/GenBank/DDBJ whole genome shotgun (WGS) entry which is preliminary data.</text>
</comment>
<protein>
    <submittedName>
        <fullName evidence="2">DUF1269 domain-containing protein</fullName>
    </submittedName>
</protein>